<dbReference type="PROSITE" id="PS51183">
    <property type="entry name" value="JMJN"/>
    <property type="match status" value="1"/>
</dbReference>
<feature type="compositionally biased region" description="Basic residues" evidence="3">
    <location>
        <begin position="129"/>
        <end position="138"/>
    </location>
</feature>
<feature type="region of interest" description="Disordered" evidence="3">
    <location>
        <begin position="37"/>
        <end position="157"/>
    </location>
</feature>
<name>A0ABM0ME35_SACKO</name>
<evidence type="ECO:0000256" key="3">
    <source>
        <dbReference type="SAM" id="MobiDB-lite"/>
    </source>
</evidence>
<feature type="domain" description="JmjN" evidence="5">
    <location>
        <begin position="726"/>
        <end position="767"/>
    </location>
</feature>
<proteinExistence type="predicted"/>
<keyword evidence="2" id="KW-0539">Nucleus</keyword>
<gene>
    <name evidence="7" type="primary">LOC102810169</name>
</gene>
<dbReference type="SMART" id="SM01014">
    <property type="entry name" value="ARID"/>
    <property type="match status" value="1"/>
</dbReference>
<dbReference type="RefSeq" id="XP_006818276.1">
    <property type="nucleotide sequence ID" value="XM_006818213.1"/>
</dbReference>
<feature type="compositionally biased region" description="Basic residues" evidence="3">
    <location>
        <begin position="65"/>
        <end position="77"/>
    </location>
</feature>
<dbReference type="Pfam" id="PF01388">
    <property type="entry name" value="ARID"/>
    <property type="match status" value="1"/>
</dbReference>
<reference evidence="7" key="1">
    <citation type="submission" date="2025-08" db="UniProtKB">
        <authorList>
            <consortium name="RefSeq"/>
        </authorList>
    </citation>
    <scope>IDENTIFICATION</scope>
    <source>
        <tissue evidence="7">Testes</tissue>
    </source>
</reference>
<comment type="subcellular location">
    <subcellularLocation>
        <location evidence="1">Nucleus</location>
    </subcellularLocation>
</comment>
<dbReference type="PANTHER" id="PTHR10694">
    <property type="entry name" value="LYSINE-SPECIFIC DEMETHYLASE"/>
    <property type="match status" value="1"/>
</dbReference>
<dbReference type="InterPro" id="IPR001606">
    <property type="entry name" value="ARID_dom"/>
</dbReference>
<dbReference type="GeneID" id="102810169"/>
<protein>
    <submittedName>
        <fullName evidence="7">Protein Jumonji-like</fullName>
    </submittedName>
</protein>
<dbReference type="Pfam" id="PF02375">
    <property type="entry name" value="JmjN"/>
    <property type="match status" value="1"/>
</dbReference>
<evidence type="ECO:0000256" key="1">
    <source>
        <dbReference type="ARBA" id="ARBA00004123"/>
    </source>
</evidence>
<dbReference type="InterPro" id="IPR003349">
    <property type="entry name" value="JmjN"/>
</dbReference>
<feature type="domain" description="ARID" evidence="4">
    <location>
        <begin position="790"/>
        <end position="872"/>
    </location>
</feature>
<feature type="compositionally biased region" description="Basic and acidic residues" evidence="3">
    <location>
        <begin position="528"/>
        <end position="539"/>
    </location>
</feature>
<feature type="region of interest" description="Disordered" evidence="3">
    <location>
        <begin position="411"/>
        <end position="447"/>
    </location>
</feature>
<accession>A0ABM0ME35</accession>
<feature type="compositionally biased region" description="Polar residues" evidence="3">
    <location>
        <begin position="48"/>
        <end position="62"/>
    </location>
</feature>
<dbReference type="SMART" id="SM00501">
    <property type="entry name" value="BRIGHT"/>
    <property type="match status" value="1"/>
</dbReference>
<evidence type="ECO:0000313" key="6">
    <source>
        <dbReference type="Proteomes" id="UP000694865"/>
    </source>
</evidence>
<dbReference type="Proteomes" id="UP000694865">
    <property type="component" value="Unplaced"/>
</dbReference>
<feature type="compositionally biased region" description="Polar residues" evidence="3">
    <location>
        <begin position="144"/>
        <end position="157"/>
    </location>
</feature>
<dbReference type="SUPFAM" id="SSF46774">
    <property type="entry name" value="ARID-like"/>
    <property type="match status" value="1"/>
</dbReference>
<sequence length="872" mass="96352">MSADRPKRQIVQKTLDYNGGILWREEKELRKALYASLQSLKPHRKGDSTTGSLPGSSCSTPPTFRRYKERRLPKKCKEKKEEERDKGYSSDTTFNSQHKTRIRKKRKESISSSSVNSNSETEVEELPKPKKPRVHAQRKFPSSLPGTPNTTPVKCRRGSSSLLTKKCPKTEDFLTFLCLRGTPVLPTTMEIFGAPPSPEKLRDEKEHKHISHDSATANTSTASVTAVDNEDSGVSMDRSSTVSHDGANSPVSSITELITDESTNESLQDANATTNAKVGKVITPVNTHITCHSPPPGIVFKQGSPPNLKPVPPLLCIVSKRAPPPLIPMFSHRNSTATSASLTVPPPIMCTGMSPKILTNHTLSKPKPNCTVVREDVTDKEKESEHAQCTKQGINNINMEDLRVSYVKLTDARHDQGQSNKTKRSKPPKLLYIPSKSKTKNTVTSIDHSKNAEISPKVSKMRREETKVTGESVFKKQLNVEIIKVKEEKGLKERKSTRTFKNHLLTACPIIADSNMDRSVSRGTRNATAKERTRTETHTQKSNSASQEKTYKRESTLVYKSEAGLVYKTNNNSICNNQISVTCKRKTMEIQDMLNPVKRKRGRPPGSKNKSTLRQIAEAASSTVSTSNKRLKHASTTTVFSNNNIITTLPATVSCKANINTIITTTAAATATTTTTNNAISTSVSSTVSISSNNILRNPPALIHVASTSSTSGVSACPLEAKVHDAPVFHPTAEEWQDPLVYIKQISATAQPYGMCKVIPPKGWRPECKLNEDMRFSTQIQYVQMMNKRWGPNVQQLQCIKKHLSDQGVKLSTSPLVAGCEVDLVKFSQTMAQFGGLQNINDKKSWTKIAEAMRMPKSVSQVILLKLTKYSK</sequence>
<dbReference type="PANTHER" id="PTHR10694:SF113">
    <property type="entry name" value="PROTEIN JUMONJI"/>
    <property type="match status" value="1"/>
</dbReference>
<evidence type="ECO:0000256" key="2">
    <source>
        <dbReference type="ARBA" id="ARBA00023242"/>
    </source>
</evidence>
<dbReference type="SMART" id="SM00545">
    <property type="entry name" value="JmjN"/>
    <property type="match status" value="1"/>
</dbReference>
<feature type="region of interest" description="Disordered" evidence="3">
    <location>
        <begin position="199"/>
        <end position="251"/>
    </location>
</feature>
<feature type="compositionally biased region" description="Low complexity" evidence="3">
    <location>
        <begin position="213"/>
        <end position="226"/>
    </location>
</feature>
<evidence type="ECO:0000259" key="5">
    <source>
        <dbReference type="PROSITE" id="PS51183"/>
    </source>
</evidence>
<feature type="compositionally biased region" description="Basic and acidic residues" evidence="3">
    <location>
        <begin position="78"/>
        <end position="88"/>
    </location>
</feature>
<evidence type="ECO:0000313" key="7">
    <source>
        <dbReference type="RefSeq" id="XP_006818276.1"/>
    </source>
</evidence>
<dbReference type="Gene3D" id="2.60.120.650">
    <property type="entry name" value="Cupin"/>
    <property type="match status" value="1"/>
</dbReference>
<evidence type="ECO:0000259" key="4">
    <source>
        <dbReference type="PROSITE" id="PS51011"/>
    </source>
</evidence>
<feature type="region of interest" description="Disordered" evidence="3">
    <location>
        <begin position="517"/>
        <end position="551"/>
    </location>
</feature>
<feature type="compositionally biased region" description="Low complexity" evidence="3">
    <location>
        <begin position="110"/>
        <end position="120"/>
    </location>
</feature>
<dbReference type="InterPro" id="IPR036431">
    <property type="entry name" value="ARID_dom_sf"/>
</dbReference>
<feature type="compositionally biased region" description="Basic residues" evidence="3">
    <location>
        <begin position="98"/>
        <end position="107"/>
    </location>
</feature>
<dbReference type="PROSITE" id="PS51011">
    <property type="entry name" value="ARID"/>
    <property type="match status" value="1"/>
</dbReference>
<keyword evidence="6" id="KW-1185">Reference proteome</keyword>
<organism evidence="6 7">
    <name type="scientific">Saccoglossus kowalevskii</name>
    <name type="common">Acorn worm</name>
    <dbReference type="NCBI Taxonomy" id="10224"/>
    <lineage>
        <taxon>Eukaryota</taxon>
        <taxon>Metazoa</taxon>
        <taxon>Hemichordata</taxon>
        <taxon>Enteropneusta</taxon>
        <taxon>Harrimaniidae</taxon>
        <taxon>Saccoglossus</taxon>
    </lineage>
</organism>